<evidence type="ECO:0000313" key="1">
    <source>
        <dbReference type="EMBL" id="CAN69950.1"/>
    </source>
</evidence>
<accession>A5BB50</accession>
<dbReference type="AlphaFoldDB" id="A5BB50"/>
<name>A5BB50_VITVI</name>
<dbReference type="EMBL" id="AM453008">
    <property type="protein sequence ID" value="CAN69950.1"/>
    <property type="molecule type" value="Genomic_DNA"/>
</dbReference>
<sequence length="60" mass="6754">MEKQGSKRTDGGLEVQDGAGRAYWEKLSTRKWATRPHVSARGIQAAGEKRRVDWFLAPVL</sequence>
<proteinExistence type="predicted"/>
<gene>
    <name evidence="1" type="ORF">VITISV_005400</name>
</gene>
<protein>
    <submittedName>
        <fullName evidence="1">Uncharacterized protein</fullName>
    </submittedName>
</protein>
<organism evidence="1">
    <name type="scientific">Vitis vinifera</name>
    <name type="common">Grape</name>
    <dbReference type="NCBI Taxonomy" id="29760"/>
    <lineage>
        <taxon>Eukaryota</taxon>
        <taxon>Viridiplantae</taxon>
        <taxon>Streptophyta</taxon>
        <taxon>Embryophyta</taxon>
        <taxon>Tracheophyta</taxon>
        <taxon>Spermatophyta</taxon>
        <taxon>Magnoliopsida</taxon>
        <taxon>eudicotyledons</taxon>
        <taxon>Gunneridae</taxon>
        <taxon>Pentapetalae</taxon>
        <taxon>rosids</taxon>
        <taxon>Vitales</taxon>
        <taxon>Vitaceae</taxon>
        <taxon>Viteae</taxon>
        <taxon>Vitis</taxon>
    </lineage>
</organism>
<reference evidence="1" key="1">
    <citation type="journal article" date="2007" name="PLoS ONE">
        <title>The first genome sequence of an elite grapevine cultivar (Pinot noir Vitis vinifera L.): coping with a highly heterozygous genome.</title>
        <authorList>
            <person name="Velasco R."/>
            <person name="Zharkikh A."/>
            <person name="Troggio M."/>
            <person name="Cartwright D.A."/>
            <person name="Cestaro A."/>
            <person name="Pruss D."/>
            <person name="Pindo M."/>
            <person name="FitzGerald L.M."/>
            <person name="Vezzulli S."/>
            <person name="Reid J."/>
            <person name="Malacarne G."/>
            <person name="Iliev D."/>
            <person name="Coppola G."/>
            <person name="Wardell B."/>
            <person name="Micheletti D."/>
            <person name="Macalma T."/>
            <person name="Facci M."/>
            <person name="Mitchell J.T."/>
            <person name="Perazzolli M."/>
            <person name="Eldredge G."/>
            <person name="Gatto P."/>
            <person name="Oyzerski R."/>
            <person name="Moretto M."/>
            <person name="Gutin N."/>
            <person name="Stefanini M."/>
            <person name="Chen Y."/>
            <person name="Segala C."/>
            <person name="Davenport C."/>
            <person name="Dematte L."/>
            <person name="Mraz A."/>
            <person name="Battilana J."/>
            <person name="Stormo K."/>
            <person name="Costa F."/>
            <person name="Tao Q."/>
            <person name="Si-Ammour A."/>
            <person name="Harkins T."/>
            <person name="Lackey A."/>
            <person name="Perbost C."/>
            <person name="Taillon B."/>
            <person name="Stella A."/>
            <person name="Solovyev V."/>
            <person name="Fawcett J.A."/>
            <person name="Sterck L."/>
            <person name="Vandepoele K."/>
            <person name="Grando S.M."/>
            <person name="Toppo S."/>
            <person name="Moser C."/>
            <person name="Lanchbury J."/>
            <person name="Bogden R."/>
            <person name="Skolnick M."/>
            <person name="Sgaramella V."/>
            <person name="Bhatnagar S.K."/>
            <person name="Fontana P."/>
            <person name="Gutin A."/>
            <person name="Van de Peer Y."/>
            <person name="Salamini F."/>
            <person name="Viola R."/>
        </authorList>
    </citation>
    <scope>NUCLEOTIDE SEQUENCE</scope>
</reference>